<dbReference type="AlphaFoldDB" id="A0A932A9V8"/>
<comment type="caution">
    <text evidence="2">The sequence shown here is derived from an EMBL/GenBank/DDBJ whole genome shotgun (WGS) entry which is preliminary data.</text>
</comment>
<organism evidence="2 3">
    <name type="scientific">Candidatus Korobacter versatilis</name>
    <dbReference type="NCBI Taxonomy" id="658062"/>
    <lineage>
        <taxon>Bacteria</taxon>
        <taxon>Pseudomonadati</taxon>
        <taxon>Acidobacteriota</taxon>
        <taxon>Terriglobia</taxon>
        <taxon>Terriglobales</taxon>
        <taxon>Candidatus Korobacteraceae</taxon>
        <taxon>Candidatus Korobacter</taxon>
    </lineage>
</organism>
<protein>
    <submittedName>
        <fullName evidence="2">Uncharacterized protein</fullName>
    </submittedName>
</protein>
<gene>
    <name evidence="2" type="ORF">HYX28_10770</name>
</gene>
<feature type="region of interest" description="Disordered" evidence="1">
    <location>
        <begin position="154"/>
        <end position="188"/>
    </location>
</feature>
<accession>A0A932A9V8</accession>
<proteinExistence type="predicted"/>
<name>A0A932A9V8_9BACT</name>
<dbReference type="EMBL" id="JACPNR010000013">
    <property type="protein sequence ID" value="MBI2679251.1"/>
    <property type="molecule type" value="Genomic_DNA"/>
</dbReference>
<evidence type="ECO:0000256" key="1">
    <source>
        <dbReference type="SAM" id="MobiDB-lite"/>
    </source>
</evidence>
<sequence>MQPPQELTAKLPSAAVEAMQQAARCEHIKLNGQRCHAPALREERWCRFHRSDYEGVFPITGVPEDAATIQIELGRVIRQLQHKDIDAHSAGLIIYALQTASMNLKRLGAEMPASTAPASNEELVAALYRQLDPPADRAVDTWCDLAAIVRRMRGIDPPRDDDAPPAPSPRIHESHGVAKDPANIDRHP</sequence>
<dbReference type="Proteomes" id="UP000779809">
    <property type="component" value="Unassembled WGS sequence"/>
</dbReference>
<evidence type="ECO:0000313" key="3">
    <source>
        <dbReference type="Proteomes" id="UP000779809"/>
    </source>
</evidence>
<reference evidence="2" key="1">
    <citation type="submission" date="2020-07" db="EMBL/GenBank/DDBJ databases">
        <title>Huge and variable diversity of episymbiotic CPR bacteria and DPANN archaea in groundwater ecosystems.</title>
        <authorList>
            <person name="He C.Y."/>
            <person name="Keren R."/>
            <person name="Whittaker M."/>
            <person name="Farag I.F."/>
            <person name="Doudna J."/>
            <person name="Cate J.H.D."/>
            <person name="Banfield J.F."/>
        </authorList>
    </citation>
    <scope>NUCLEOTIDE SEQUENCE</scope>
    <source>
        <strain evidence="2">NC_groundwater_580_Pr5_B-0.1um_64_19</strain>
    </source>
</reference>
<evidence type="ECO:0000313" key="2">
    <source>
        <dbReference type="EMBL" id="MBI2679251.1"/>
    </source>
</evidence>
<feature type="compositionally biased region" description="Basic and acidic residues" evidence="1">
    <location>
        <begin position="170"/>
        <end position="188"/>
    </location>
</feature>